<dbReference type="InterPro" id="IPR016024">
    <property type="entry name" value="ARM-type_fold"/>
</dbReference>
<protein>
    <submittedName>
        <fullName evidence="1">Sperm-associated antigen 6</fullName>
    </submittedName>
</protein>
<dbReference type="PANTHER" id="PTHR23314:SF0">
    <property type="entry name" value="SPERM-ASSOCIATED ANTIGEN 6"/>
    <property type="match status" value="1"/>
</dbReference>
<dbReference type="GO" id="GO:0015630">
    <property type="term" value="C:microtubule cytoskeleton"/>
    <property type="evidence" value="ECO:0007669"/>
    <property type="project" value="TreeGrafter"/>
</dbReference>
<gene>
    <name evidence="1" type="primary">SPAG6_3</name>
    <name evidence="1" type="ORF">OS493_011426</name>
</gene>
<dbReference type="Gene3D" id="1.25.10.10">
    <property type="entry name" value="Leucine-rich Repeat Variant"/>
    <property type="match status" value="1"/>
</dbReference>
<evidence type="ECO:0000313" key="1">
    <source>
        <dbReference type="EMBL" id="KAJ7363148.1"/>
    </source>
</evidence>
<evidence type="ECO:0000313" key="2">
    <source>
        <dbReference type="Proteomes" id="UP001163046"/>
    </source>
</evidence>
<keyword evidence="2" id="KW-1185">Reference proteome</keyword>
<dbReference type="EMBL" id="MU827306">
    <property type="protein sequence ID" value="KAJ7363148.1"/>
    <property type="molecule type" value="Genomic_DNA"/>
</dbReference>
<dbReference type="GO" id="GO:0003341">
    <property type="term" value="P:cilium movement"/>
    <property type="evidence" value="ECO:0007669"/>
    <property type="project" value="TreeGrafter"/>
</dbReference>
<name>A0A9W9YQM0_9CNID</name>
<dbReference type="GO" id="GO:0008017">
    <property type="term" value="F:microtubule binding"/>
    <property type="evidence" value="ECO:0007669"/>
    <property type="project" value="TreeGrafter"/>
</dbReference>
<dbReference type="InterPro" id="IPR011989">
    <property type="entry name" value="ARM-like"/>
</dbReference>
<dbReference type="AlphaFoldDB" id="A0A9W9YQM0"/>
<reference evidence="1" key="1">
    <citation type="submission" date="2023-01" db="EMBL/GenBank/DDBJ databases">
        <title>Genome assembly of the deep-sea coral Lophelia pertusa.</title>
        <authorList>
            <person name="Herrera S."/>
            <person name="Cordes E."/>
        </authorList>
    </citation>
    <scope>NUCLEOTIDE SEQUENCE</scope>
    <source>
        <strain evidence="1">USNM1676648</strain>
        <tissue evidence="1">Polyp</tissue>
    </source>
</reference>
<dbReference type="PANTHER" id="PTHR23314">
    <property type="entry name" value="SPERM-ASSOCIATED ANTIGEN 6 ARMADILLO REPEAT-CONTAINING"/>
    <property type="match status" value="1"/>
</dbReference>
<accession>A0A9W9YQM0</accession>
<organism evidence="1 2">
    <name type="scientific">Desmophyllum pertusum</name>
    <dbReference type="NCBI Taxonomy" id="174260"/>
    <lineage>
        <taxon>Eukaryota</taxon>
        <taxon>Metazoa</taxon>
        <taxon>Cnidaria</taxon>
        <taxon>Anthozoa</taxon>
        <taxon>Hexacorallia</taxon>
        <taxon>Scleractinia</taxon>
        <taxon>Caryophylliina</taxon>
        <taxon>Caryophylliidae</taxon>
        <taxon>Desmophyllum</taxon>
    </lineage>
</organism>
<dbReference type="SUPFAM" id="SSF48371">
    <property type="entry name" value="ARM repeat"/>
    <property type="match status" value="1"/>
</dbReference>
<sequence length="124" mass="13524">MKRIILQAAIAWALGQIGRHTPEHAKAVAVTNVLQSLLRCYLNTSSSEDLQAKSKKALTNILQKVCPPCRVRASTEGRTAKHLEACRQPVCQGTPARCGSTPAVCNKWRTKEGTGDQSRQELDA</sequence>
<comment type="caution">
    <text evidence="1">The sequence shown here is derived from an EMBL/GenBank/DDBJ whole genome shotgun (WGS) entry which is preliminary data.</text>
</comment>
<dbReference type="Proteomes" id="UP001163046">
    <property type="component" value="Unassembled WGS sequence"/>
</dbReference>
<proteinExistence type="predicted"/>
<dbReference type="OrthoDB" id="7537227at2759"/>